<dbReference type="InterPro" id="IPR052155">
    <property type="entry name" value="Biofilm_reg_signaling"/>
</dbReference>
<accession>A0ABP7PWX9</accession>
<dbReference type="InterPro" id="IPR013656">
    <property type="entry name" value="PAS_4"/>
</dbReference>
<dbReference type="Gene3D" id="3.30.70.270">
    <property type="match status" value="1"/>
</dbReference>
<dbReference type="SUPFAM" id="SSF55073">
    <property type="entry name" value="Nucleotide cyclase"/>
    <property type="match status" value="1"/>
</dbReference>
<evidence type="ECO:0000313" key="4">
    <source>
        <dbReference type="Proteomes" id="UP001501337"/>
    </source>
</evidence>
<dbReference type="SMART" id="SM00065">
    <property type="entry name" value="GAF"/>
    <property type="match status" value="1"/>
</dbReference>
<dbReference type="InterPro" id="IPR035919">
    <property type="entry name" value="EAL_sf"/>
</dbReference>
<dbReference type="PROSITE" id="PS50883">
    <property type="entry name" value="EAL"/>
    <property type="match status" value="1"/>
</dbReference>
<dbReference type="Pfam" id="PF08448">
    <property type="entry name" value="PAS_4"/>
    <property type="match status" value="1"/>
</dbReference>
<sequence length="759" mass="83791">MSGLLIVNATRYSALIEAQQEVIEKIALGNDLSSCLDLICNRIEAIIDSPLVRSSIMILSGDKLSHAAAPSLPATYCSAVDNLPIGPDMGSCGTAAYTGQQVIVSDIDHDPLWKDFREVALEHGLHACWSTPIRASDNTIIGSFGIYYLEPKQPEAFHLELIKRFSCLSSLAIETDSSRQREAQLHNELQCTKDKLEAFIEVMPDVALILDLHGKCVDIYGTDTHLLIRPPQEMINHAIQDLLPADIARRFMSVVERAVNLDEVQFFEYSLPGQHEVCVFEARVVRLEGYLDERPALPHVLWLARDITARKKAEDQIEQLAFYDPLTALPNRRLLKDRLQTAIDRAERHQQCSALLFLDLDDFKRINDSLGHAVGDKLLCTVVSRLKALLREADTLARLGGDEFIVMPDLSHDSLIEVADEVSRLATKILGAFREAFELEGNLYRIGISIGISLIDDGKKTADEVIRQADTAMYQAKKLGGSCMAFFEPELQTAADERMQLERELGSGIAEGQFVAYFQPQFDCAGALIGAEALIRWQHPTRGLVLPDEFIPFAAQSDCINQLHALMLAQVCEVLVKIGNFDTLPSGFSIAVNICPRQFRDHKLESHLDSVLSAYGISPHLIKLEITENLLMDTLQDAAAQLSRLRELGFRVSLDDFGTGYSSLSYLQNIPVDELKIDKTFIHAMHSGTGGTAIVDAVIALANLLGFGVIAEGVESEDQLKLLHDKPISGLQGYQTCRPLPADAFLSSIANSQPTPEPA</sequence>
<dbReference type="EMBL" id="BAABBO010000016">
    <property type="protein sequence ID" value="GAA3972739.1"/>
    <property type="molecule type" value="Genomic_DNA"/>
</dbReference>
<dbReference type="Pfam" id="PF00990">
    <property type="entry name" value="GGDEF"/>
    <property type="match status" value="1"/>
</dbReference>
<dbReference type="InterPro" id="IPR029787">
    <property type="entry name" value="Nucleotide_cyclase"/>
</dbReference>
<dbReference type="InterPro" id="IPR001633">
    <property type="entry name" value="EAL_dom"/>
</dbReference>
<feature type="domain" description="EAL" evidence="1">
    <location>
        <begin position="498"/>
        <end position="753"/>
    </location>
</feature>
<protein>
    <submittedName>
        <fullName evidence="3">Uncharacterized protein</fullName>
    </submittedName>
</protein>
<dbReference type="InterPro" id="IPR029016">
    <property type="entry name" value="GAF-like_dom_sf"/>
</dbReference>
<dbReference type="SUPFAM" id="SSF55781">
    <property type="entry name" value="GAF domain-like"/>
    <property type="match status" value="1"/>
</dbReference>
<organism evidence="3 4">
    <name type="scientific">Allohahella marinimesophila</name>
    <dbReference type="NCBI Taxonomy" id="1054972"/>
    <lineage>
        <taxon>Bacteria</taxon>
        <taxon>Pseudomonadati</taxon>
        <taxon>Pseudomonadota</taxon>
        <taxon>Gammaproteobacteria</taxon>
        <taxon>Oceanospirillales</taxon>
        <taxon>Hahellaceae</taxon>
        <taxon>Allohahella</taxon>
    </lineage>
</organism>
<gene>
    <name evidence="3" type="ORF">GCM10022278_32530</name>
</gene>
<dbReference type="Gene3D" id="3.30.450.20">
    <property type="entry name" value="PAS domain"/>
    <property type="match status" value="1"/>
</dbReference>
<dbReference type="SMART" id="SM00267">
    <property type="entry name" value="GGDEF"/>
    <property type="match status" value="1"/>
</dbReference>
<dbReference type="Pfam" id="PF13185">
    <property type="entry name" value="GAF_2"/>
    <property type="match status" value="1"/>
</dbReference>
<dbReference type="InterPro" id="IPR035965">
    <property type="entry name" value="PAS-like_dom_sf"/>
</dbReference>
<dbReference type="SUPFAM" id="SSF55785">
    <property type="entry name" value="PYP-like sensor domain (PAS domain)"/>
    <property type="match status" value="1"/>
</dbReference>
<dbReference type="SUPFAM" id="SSF141868">
    <property type="entry name" value="EAL domain-like"/>
    <property type="match status" value="1"/>
</dbReference>
<dbReference type="PANTHER" id="PTHR44757">
    <property type="entry name" value="DIGUANYLATE CYCLASE DGCP"/>
    <property type="match status" value="1"/>
</dbReference>
<dbReference type="CDD" id="cd01949">
    <property type="entry name" value="GGDEF"/>
    <property type="match status" value="1"/>
</dbReference>
<dbReference type="InterPro" id="IPR003018">
    <property type="entry name" value="GAF"/>
</dbReference>
<proteinExistence type="predicted"/>
<dbReference type="Gene3D" id="3.30.450.40">
    <property type="match status" value="1"/>
</dbReference>
<dbReference type="InterPro" id="IPR000014">
    <property type="entry name" value="PAS"/>
</dbReference>
<reference evidence="4" key="1">
    <citation type="journal article" date="2019" name="Int. J. Syst. Evol. Microbiol.">
        <title>The Global Catalogue of Microorganisms (GCM) 10K type strain sequencing project: providing services to taxonomists for standard genome sequencing and annotation.</title>
        <authorList>
            <consortium name="The Broad Institute Genomics Platform"/>
            <consortium name="The Broad Institute Genome Sequencing Center for Infectious Disease"/>
            <person name="Wu L."/>
            <person name="Ma J."/>
        </authorList>
    </citation>
    <scope>NUCLEOTIDE SEQUENCE [LARGE SCALE GENOMIC DNA]</scope>
    <source>
        <strain evidence="4">JCM 17555</strain>
    </source>
</reference>
<evidence type="ECO:0000313" key="3">
    <source>
        <dbReference type="EMBL" id="GAA3972739.1"/>
    </source>
</evidence>
<dbReference type="PANTHER" id="PTHR44757:SF2">
    <property type="entry name" value="BIOFILM ARCHITECTURE MAINTENANCE PROTEIN MBAA"/>
    <property type="match status" value="1"/>
</dbReference>
<evidence type="ECO:0000259" key="1">
    <source>
        <dbReference type="PROSITE" id="PS50883"/>
    </source>
</evidence>
<dbReference type="Gene3D" id="3.20.20.450">
    <property type="entry name" value="EAL domain"/>
    <property type="match status" value="1"/>
</dbReference>
<name>A0ABP7PWX9_9GAMM</name>
<dbReference type="SMART" id="SM00052">
    <property type="entry name" value="EAL"/>
    <property type="match status" value="1"/>
</dbReference>
<dbReference type="PROSITE" id="PS50887">
    <property type="entry name" value="GGDEF"/>
    <property type="match status" value="1"/>
</dbReference>
<evidence type="ECO:0000259" key="2">
    <source>
        <dbReference type="PROSITE" id="PS50887"/>
    </source>
</evidence>
<feature type="domain" description="GGDEF" evidence="2">
    <location>
        <begin position="351"/>
        <end position="489"/>
    </location>
</feature>
<dbReference type="Proteomes" id="UP001501337">
    <property type="component" value="Unassembled WGS sequence"/>
</dbReference>
<dbReference type="InterPro" id="IPR000160">
    <property type="entry name" value="GGDEF_dom"/>
</dbReference>
<dbReference type="Pfam" id="PF00563">
    <property type="entry name" value="EAL"/>
    <property type="match status" value="1"/>
</dbReference>
<keyword evidence="4" id="KW-1185">Reference proteome</keyword>
<dbReference type="NCBIfam" id="TIGR00254">
    <property type="entry name" value="GGDEF"/>
    <property type="match status" value="1"/>
</dbReference>
<comment type="caution">
    <text evidence="3">The sequence shown here is derived from an EMBL/GenBank/DDBJ whole genome shotgun (WGS) entry which is preliminary data.</text>
</comment>
<dbReference type="CDD" id="cd00130">
    <property type="entry name" value="PAS"/>
    <property type="match status" value="1"/>
</dbReference>
<dbReference type="InterPro" id="IPR043128">
    <property type="entry name" value="Rev_trsase/Diguanyl_cyclase"/>
</dbReference>
<dbReference type="CDD" id="cd01948">
    <property type="entry name" value="EAL"/>
    <property type="match status" value="1"/>
</dbReference>